<dbReference type="EMBL" id="LR798243">
    <property type="protein sequence ID" value="CAB5215097.1"/>
    <property type="molecule type" value="Genomic_DNA"/>
</dbReference>
<name>A0A6J7WKU1_9CAUD</name>
<evidence type="ECO:0000313" key="1">
    <source>
        <dbReference type="EMBL" id="CAB5215097.1"/>
    </source>
</evidence>
<sequence length="192" mass="21741">MYNSNQPQPQHYNLFEGLEAGDLARLIHPELHVDEFKSKLGDDQDVVVLSFKVDSKEPAQDLVAFIEKGYDWVLDADVSSGEMDDGSYIVFVELDRTESAPENINSLMEDLMNITEQELNEWRVRYYKSRTEKSFSLEALEELIPLSPEAYDKAYGQQDIDALKTAAGVDVGTKAPKNDYTESLRNLAGIIR</sequence>
<organism evidence="1">
    <name type="scientific">uncultured Caudovirales phage</name>
    <dbReference type="NCBI Taxonomy" id="2100421"/>
    <lineage>
        <taxon>Viruses</taxon>
        <taxon>Duplodnaviria</taxon>
        <taxon>Heunggongvirae</taxon>
        <taxon>Uroviricota</taxon>
        <taxon>Caudoviricetes</taxon>
        <taxon>Peduoviridae</taxon>
        <taxon>Maltschvirus</taxon>
        <taxon>Maltschvirus maltsch</taxon>
    </lineage>
</organism>
<protein>
    <submittedName>
        <fullName evidence="1">Uncharacterized protein</fullName>
    </submittedName>
</protein>
<gene>
    <name evidence="1" type="ORF">UFOVP190_392</name>
</gene>
<reference evidence="1" key="1">
    <citation type="submission" date="2020-05" db="EMBL/GenBank/DDBJ databases">
        <authorList>
            <person name="Chiriac C."/>
            <person name="Salcher M."/>
            <person name="Ghai R."/>
            <person name="Kavagutti S V."/>
        </authorList>
    </citation>
    <scope>NUCLEOTIDE SEQUENCE</scope>
</reference>
<proteinExistence type="predicted"/>
<accession>A0A6J7WKU1</accession>